<name>A0AAV5B0W5_9ACTN</name>
<keyword evidence="2" id="KW-1185">Reference proteome</keyword>
<protein>
    <recommendedName>
        <fullName evidence="3">5-formyltetrahydrofolate cyclo-ligase</fullName>
    </recommendedName>
</protein>
<dbReference type="AlphaFoldDB" id="A0AAV5B0W5"/>
<dbReference type="EMBL" id="BQKC01000001">
    <property type="protein sequence ID" value="GJM55236.1"/>
    <property type="molecule type" value="Genomic_DNA"/>
</dbReference>
<accession>A0AAV5B0W5</accession>
<sequence>MPEGDDRRRALVARIAAKAAAAPHVARDHADRASQFLPFAALTGYEEALRERERQSPREPPG</sequence>
<evidence type="ECO:0008006" key="3">
    <source>
        <dbReference type="Google" id="ProtNLM"/>
    </source>
</evidence>
<evidence type="ECO:0000313" key="1">
    <source>
        <dbReference type="EMBL" id="GJM55236.1"/>
    </source>
</evidence>
<evidence type="ECO:0000313" key="2">
    <source>
        <dbReference type="Proteomes" id="UP001055025"/>
    </source>
</evidence>
<gene>
    <name evidence="1" type="ORF">ATOP_08910</name>
</gene>
<organism evidence="1 2">
    <name type="scientific">Granulimonas faecalis</name>
    <dbReference type="NCBI Taxonomy" id="2894155"/>
    <lineage>
        <taxon>Bacteria</taxon>
        <taxon>Bacillati</taxon>
        <taxon>Actinomycetota</taxon>
        <taxon>Coriobacteriia</taxon>
        <taxon>Coriobacteriales</taxon>
        <taxon>Kribbibacteriaceae</taxon>
        <taxon>Granulimonas</taxon>
    </lineage>
</organism>
<reference evidence="1" key="1">
    <citation type="journal article" date="2022" name="Int. J. Syst. Evol. Microbiol.">
        <title>Granulimonas faecalis gen. nov., sp. nov., and Leptogranulimonas caecicola gen. nov., sp. nov., novel lactate-producing Atopobiaceae bacteria isolated from mouse intestines, and an emended description of the family Atopobiaceae.</title>
        <authorList>
            <person name="Morinaga K."/>
            <person name="Kusada H."/>
            <person name="Sakamoto S."/>
            <person name="Murakami T."/>
            <person name="Toyoda A."/>
            <person name="Mori H."/>
            <person name="Meng X.Y."/>
            <person name="Takashino M."/>
            <person name="Murotomi K."/>
            <person name="Tamaki H."/>
        </authorList>
    </citation>
    <scope>NUCLEOTIDE SEQUENCE</scope>
    <source>
        <strain evidence="1">OPF53</strain>
    </source>
</reference>
<dbReference type="RefSeq" id="WP_135977557.1">
    <property type="nucleotide sequence ID" value="NZ_BQKC01000001.1"/>
</dbReference>
<comment type="caution">
    <text evidence="1">The sequence shown here is derived from an EMBL/GenBank/DDBJ whole genome shotgun (WGS) entry which is preliminary data.</text>
</comment>
<proteinExistence type="predicted"/>
<dbReference type="Proteomes" id="UP001055025">
    <property type="component" value="Unassembled WGS sequence"/>
</dbReference>